<accession>A0A2N9GA61</accession>
<feature type="compositionally biased region" description="Basic residues" evidence="1">
    <location>
        <begin position="61"/>
        <end position="76"/>
    </location>
</feature>
<evidence type="ECO:0000313" key="2">
    <source>
        <dbReference type="EMBL" id="SPC96433.1"/>
    </source>
</evidence>
<reference evidence="2" key="1">
    <citation type="submission" date="2018-02" db="EMBL/GenBank/DDBJ databases">
        <authorList>
            <person name="Cohen D.B."/>
            <person name="Kent A.D."/>
        </authorList>
    </citation>
    <scope>NUCLEOTIDE SEQUENCE</scope>
</reference>
<feature type="compositionally biased region" description="Low complexity" evidence="1">
    <location>
        <begin position="37"/>
        <end position="57"/>
    </location>
</feature>
<gene>
    <name evidence="2" type="ORF">FSB_LOCUS24315</name>
</gene>
<feature type="compositionally biased region" description="Basic residues" evidence="1">
    <location>
        <begin position="9"/>
        <end position="20"/>
    </location>
</feature>
<dbReference type="AlphaFoldDB" id="A0A2N9GA61"/>
<feature type="compositionally biased region" description="Acidic residues" evidence="1">
    <location>
        <begin position="107"/>
        <end position="117"/>
    </location>
</feature>
<organism evidence="2">
    <name type="scientific">Fagus sylvatica</name>
    <name type="common">Beechnut</name>
    <dbReference type="NCBI Taxonomy" id="28930"/>
    <lineage>
        <taxon>Eukaryota</taxon>
        <taxon>Viridiplantae</taxon>
        <taxon>Streptophyta</taxon>
        <taxon>Embryophyta</taxon>
        <taxon>Tracheophyta</taxon>
        <taxon>Spermatophyta</taxon>
        <taxon>Magnoliopsida</taxon>
        <taxon>eudicotyledons</taxon>
        <taxon>Gunneridae</taxon>
        <taxon>Pentapetalae</taxon>
        <taxon>rosids</taxon>
        <taxon>fabids</taxon>
        <taxon>Fagales</taxon>
        <taxon>Fagaceae</taxon>
        <taxon>Fagus</taxon>
    </lineage>
</organism>
<feature type="compositionally biased region" description="Polar residues" evidence="1">
    <location>
        <begin position="205"/>
        <end position="218"/>
    </location>
</feature>
<feature type="region of interest" description="Disordered" evidence="1">
    <location>
        <begin position="205"/>
        <end position="227"/>
    </location>
</feature>
<dbReference type="EMBL" id="OIVN01001668">
    <property type="protein sequence ID" value="SPC96433.1"/>
    <property type="molecule type" value="Genomic_DNA"/>
</dbReference>
<protein>
    <submittedName>
        <fullName evidence="2">Uncharacterized protein</fullName>
    </submittedName>
</protein>
<name>A0A2N9GA61_FAGSY</name>
<proteinExistence type="predicted"/>
<evidence type="ECO:0000256" key="1">
    <source>
        <dbReference type="SAM" id="MobiDB-lite"/>
    </source>
</evidence>
<sequence>MSSSSGRRGQYHRPRHHNHRPLQIDDDHDHDHDRLLSPPSSSSSATTATVPSSNPATGMRRNSRWVSKNRRAHGFKPKPEVGCLNSLDSQLGSLSIAEKVNEKQEKEEEEEEEEEERTSEGVDGVFSRLEELQLGTQEPELSEELLRINDQLQEDERNEESIDHLLLHCPIANELWAMIYSLFGVQWVMPKSVMDVMSCWEGTTSHNEAQPAKQQNTHSDLKSHANPSRDLEHYTASCGIFGENGMLVVLRGMNRH</sequence>
<feature type="region of interest" description="Disordered" evidence="1">
    <location>
        <begin position="1"/>
        <end position="122"/>
    </location>
</feature>
<feature type="compositionally biased region" description="Basic and acidic residues" evidence="1">
    <location>
        <begin position="22"/>
        <end position="35"/>
    </location>
</feature>